<evidence type="ECO:0000313" key="4">
    <source>
        <dbReference type="RefSeq" id="XP_060550324.1"/>
    </source>
</evidence>
<dbReference type="Proteomes" id="UP001652622">
    <property type="component" value="Unplaced"/>
</dbReference>
<evidence type="ECO:0000313" key="3">
    <source>
        <dbReference type="Proteomes" id="UP001652622"/>
    </source>
</evidence>
<name>A0ABM3ZPM0_PANGU</name>
<proteinExistence type="predicted"/>
<dbReference type="Gene3D" id="3.40.50.1820">
    <property type="entry name" value="alpha/beta hydrolase"/>
    <property type="match status" value="1"/>
</dbReference>
<protein>
    <submittedName>
        <fullName evidence="4">Arylacetamide deacetylase-like 4</fullName>
    </submittedName>
</protein>
<accession>A0ABM3ZPM0</accession>
<dbReference type="Pfam" id="PF07859">
    <property type="entry name" value="Abhydrolase_3"/>
    <property type="match status" value="2"/>
</dbReference>
<gene>
    <name evidence="4" type="primary">LOC117669627</name>
</gene>
<organism evidence="3 4">
    <name type="scientific">Pantherophis guttatus</name>
    <name type="common">Corn snake</name>
    <name type="synonym">Elaphe guttata</name>
    <dbReference type="NCBI Taxonomy" id="94885"/>
    <lineage>
        <taxon>Eukaryota</taxon>
        <taxon>Metazoa</taxon>
        <taxon>Chordata</taxon>
        <taxon>Craniata</taxon>
        <taxon>Vertebrata</taxon>
        <taxon>Euteleostomi</taxon>
        <taxon>Lepidosauria</taxon>
        <taxon>Squamata</taxon>
        <taxon>Bifurcata</taxon>
        <taxon>Unidentata</taxon>
        <taxon>Episquamata</taxon>
        <taxon>Toxicofera</taxon>
        <taxon>Serpentes</taxon>
        <taxon>Colubroidea</taxon>
        <taxon>Colubridae</taxon>
        <taxon>Colubrinae</taxon>
        <taxon>Pantherophis</taxon>
    </lineage>
</organism>
<keyword evidence="1" id="KW-0378">Hydrolase</keyword>
<dbReference type="InterPro" id="IPR013094">
    <property type="entry name" value="AB_hydrolase_3"/>
</dbReference>
<dbReference type="SUPFAM" id="SSF53474">
    <property type="entry name" value="alpha/beta-Hydrolases"/>
    <property type="match status" value="1"/>
</dbReference>
<evidence type="ECO:0000256" key="1">
    <source>
        <dbReference type="ARBA" id="ARBA00022801"/>
    </source>
</evidence>
<dbReference type="RefSeq" id="XP_060550324.1">
    <property type="nucleotide sequence ID" value="XM_060694341.1"/>
</dbReference>
<reference evidence="4" key="1">
    <citation type="submission" date="2025-08" db="UniProtKB">
        <authorList>
            <consortium name="RefSeq"/>
        </authorList>
    </citation>
    <scope>IDENTIFICATION</scope>
    <source>
        <tissue evidence="4">Blood</tissue>
    </source>
</reference>
<keyword evidence="3" id="KW-1185">Reference proteome</keyword>
<feature type="domain" description="Alpha/beta hydrolase fold-3" evidence="2">
    <location>
        <begin position="197"/>
        <end position="340"/>
    </location>
</feature>
<dbReference type="PANTHER" id="PTHR48081:SF32">
    <property type="entry name" value="ALPHA_BETA HYDROLASE FOLD-3 DOMAIN-CONTAINING PROTEIN"/>
    <property type="match status" value="1"/>
</dbReference>
<sequence length="491" mass="54978">MVSYRKCLACLLVAGAISPAVFLLSVLIQYAGTVFPPGIDQPLKARICQTMFVTGLILVCVEGRATGCMTTLKCKLCLTSTYKRHRAWVVTPRCPFFHSEGPSTCCGYHAGLGIPTLCSKILRWSPKIKFSSSVLCQQGIILEELGLCSILDVLRLWTTGVPPCRDPSLVIQNQKFDGVPVRIYSSRTVPTRKRKAVLYFHGGAGVFGSIDAYERVLRHMAKEGDATVVAVGYGLAPENPYPNQYTECLKAAVYLMKHAEDYGIDGSRIIISGDSCGANFATRVCQLLVDRRDLPKVHAQALIYPGLQAMDLSLPSYQQNCRSPLLWRKIVAYFCCRYLNKPTSFINDLLKSSHVPKATRLKYQKWVNANNIPEQFKVRGYTEQDHSLSNFNPQLYEEMKEMLSETFSPLLAEDEVVCKLPQTFLLTCEFDVLRDDGLLYMKRLMDNGVPVTWSHVENGMHGIMPLFGYGILSFPSAKRAAHDVTDFIRRL</sequence>
<dbReference type="GeneID" id="117669627"/>
<feature type="domain" description="Alpha/beta hydrolase fold-3" evidence="2">
    <location>
        <begin position="387"/>
        <end position="464"/>
    </location>
</feature>
<dbReference type="InterPro" id="IPR050300">
    <property type="entry name" value="GDXG_lipolytic_enzyme"/>
</dbReference>
<dbReference type="PANTHER" id="PTHR48081">
    <property type="entry name" value="AB HYDROLASE SUPERFAMILY PROTEIN C4A8.06C"/>
    <property type="match status" value="1"/>
</dbReference>
<dbReference type="InterPro" id="IPR029058">
    <property type="entry name" value="AB_hydrolase_fold"/>
</dbReference>
<evidence type="ECO:0000259" key="2">
    <source>
        <dbReference type="Pfam" id="PF07859"/>
    </source>
</evidence>